<name>W6U025_ECHGR</name>
<proteinExistence type="predicted"/>
<gene>
    <name evidence="1" type="ORF">EGR_10773</name>
</gene>
<dbReference type="GeneID" id="36346488"/>
<accession>W6U025</accession>
<sequence>MKPQKPELISTATSDRFDDLSVVHSQLSCGRSCYISVDMLE</sequence>
<organism evidence="1 2">
    <name type="scientific">Echinococcus granulosus</name>
    <name type="common">Hydatid tapeworm</name>
    <dbReference type="NCBI Taxonomy" id="6210"/>
    <lineage>
        <taxon>Eukaryota</taxon>
        <taxon>Metazoa</taxon>
        <taxon>Spiralia</taxon>
        <taxon>Lophotrochozoa</taxon>
        <taxon>Platyhelminthes</taxon>
        <taxon>Cestoda</taxon>
        <taxon>Eucestoda</taxon>
        <taxon>Cyclophyllidea</taxon>
        <taxon>Taeniidae</taxon>
        <taxon>Echinococcus</taxon>
        <taxon>Echinococcus granulosus group</taxon>
    </lineage>
</organism>
<reference evidence="1 2" key="1">
    <citation type="journal article" date="2013" name="Nat. Genet.">
        <title>The genome of the hydatid tapeworm Echinococcus granulosus.</title>
        <authorList>
            <person name="Zheng H."/>
            <person name="Zhang W."/>
            <person name="Zhang L."/>
            <person name="Zhang Z."/>
            <person name="Li J."/>
            <person name="Lu G."/>
            <person name="Zhu Y."/>
            <person name="Wang Y."/>
            <person name="Huang Y."/>
            <person name="Liu J."/>
            <person name="Kang H."/>
            <person name="Chen J."/>
            <person name="Wang L."/>
            <person name="Chen A."/>
            <person name="Yu S."/>
            <person name="Gao Z."/>
            <person name="Jin L."/>
            <person name="Gu W."/>
            <person name="Wang Z."/>
            <person name="Zhao L."/>
            <person name="Shi B."/>
            <person name="Wen H."/>
            <person name="Lin R."/>
            <person name="Jones M.K."/>
            <person name="Brejova B."/>
            <person name="Vinar T."/>
            <person name="Zhao G."/>
            <person name="McManus D.P."/>
            <person name="Chen Z."/>
            <person name="Zhou Y."/>
            <person name="Wang S."/>
        </authorList>
    </citation>
    <scope>NUCLEOTIDE SEQUENCE [LARGE SCALE GENOMIC DNA]</scope>
</reference>
<dbReference type="KEGG" id="egl:EGR_10773"/>
<dbReference type="Proteomes" id="UP000019149">
    <property type="component" value="Unassembled WGS sequence"/>
</dbReference>
<evidence type="ECO:0000313" key="1">
    <source>
        <dbReference type="EMBL" id="EUB54363.1"/>
    </source>
</evidence>
<dbReference type="AlphaFoldDB" id="W6U025"/>
<dbReference type="RefSeq" id="XP_024345559.1">
    <property type="nucleotide sequence ID" value="XM_024500022.1"/>
</dbReference>
<keyword evidence="2" id="KW-1185">Reference proteome</keyword>
<dbReference type="CTD" id="36346488"/>
<evidence type="ECO:0000313" key="2">
    <source>
        <dbReference type="Proteomes" id="UP000019149"/>
    </source>
</evidence>
<protein>
    <submittedName>
        <fullName evidence="1">Uncharacterized protein</fullName>
    </submittedName>
</protein>
<comment type="caution">
    <text evidence="1">The sequence shown here is derived from an EMBL/GenBank/DDBJ whole genome shotgun (WGS) entry which is preliminary data.</text>
</comment>
<dbReference type="EMBL" id="APAU02000267">
    <property type="protein sequence ID" value="EUB54363.1"/>
    <property type="molecule type" value="Genomic_DNA"/>
</dbReference>